<evidence type="ECO:0000313" key="2">
    <source>
        <dbReference type="Proteomes" id="UP001055072"/>
    </source>
</evidence>
<proteinExistence type="predicted"/>
<dbReference type="EMBL" id="MU274946">
    <property type="protein sequence ID" value="KAI0084181.1"/>
    <property type="molecule type" value="Genomic_DNA"/>
</dbReference>
<gene>
    <name evidence="1" type="ORF">BDY19DRAFT_973499</name>
</gene>
<sequence length="1261" mass="136985">MKIVSTFVQPSSVTSSVKCSLTPEAELGHLVVAKASCIEVSSITAEGLNHECSLEIWGRVLSVKAVPAKDPSASNLLVLLDHPHPKLLLLGYKTQDGVSALSTLWHSDLQDRYARHAEFFTGIVTSAFGEVAVVSCYVGKLKVIAFNEGKVSNEFDVILPELNLLSLAFVETDTETYTLAILHIDHLRRVQLLARDLDIGDADLSITPSRHLQRAILASSSFPDTDNPLVLVPVPSFSLRPSPSGEDVQCLGGVFVLGGRKIIFVEAATIDQQHREKGKEKRQQQRKSSTSERVQRQAKQKEKEREAKKVKSKAAVKWPWSEVTAWCPADDDGRRFFIGDIFGRLSMLTITDTPELILLPIGEISAPTTLSYLSSQVLYVGSHTGDAQILRIHATAQSDIDRDTLPIPSGITTVHPTSLSADPRSSPSLDDDDIEMESVDDKKAGKAGKIVALKGTHIEVLDRFRNLAPILDAVLADTDESGQPQIVTCSGGANTGALNVIRTGADFQELAVLKEFPNVARIFSIRNSFEEQSDTHIILSTLHESHILRIDGRDTLTRLESGSSALATDQPTLALANVARRVQRTGPTGPVSAYADSAYVVQITPKGINLLEFDTILGVFNRVGAGWTPEQGSSKRPREIVAASVNASQFVVALNGGTIILLNLGFDGMLNVVKSREFPGREISAVSCAPLDSSKAYTSYIAVAFWGENNVQLLSLKDQHSLLEPFCTSPSLPALPCSVILHNFGTVAKSKDPNFHPYVVVGLADGSVATLSIQGKELKELKLFPLGAAPVSLNVTEVDGRRMVFASGSRTAVFYWERQRLMQSSVMMKDVAFGASLNATHFPSCQILATSSSLHIGQIRGIDKMQVRSVKLGMQVPRRIAYHSGYNVFGVVCTNVVPHRVGESEMSGSSFNLIDGVMMTDLSQFNCETDEDVTAVKSLSGSSISASAAFCVGTLRAQVGEREPSLGRLLLFEISGPAKDLKLISSREVDGCVYAIDAVNGLIAAAVNTSVDLYAVIHDEESESTTLKRVARWNHNYFVTSLVAKDDRLIVGDGISSVSVLQVKGHGLETIARDYTPLWPQCVEGVKDKGVIGANVDCNLFTFSIADTDGGRKRLERNGYYHIGDVVTKFIPGSLSVQDTQHDLNQTFEPEHVFFTSSGRIGVVAHVSEDVALALTDLQRNMAAVIVGPGDVNHSKWHTPSNARGTSDADQAVGFLDGDFLEQFLTYDNPDTLLKGKSRPERVRMEREKMEEVLEKLQSLH</sequence>
<reference evidence="1" key="1">
    <citation type="journal article" date="2021" name="Environ. Microbiol.">
        <title>Gene family expansions and transcriptome signatures uncover fungal adaptations to wood decay.</title>
        <authorList>
            <person name="Hage H."/>
            <person name="Miyauchi S."/>
            <person name="Viragh M."/>
            <person name="Drula E."/>
            <person name="Min B."/>
            <person name="Chaduli D."/>
            <person name="Navarro D."/>
            <person name="Favel A."/>
            <person name="Norest M."/>
            <person name="Lesage-Meessen L."/>
            <person name="Balint B."/>
            <person name="Merenyi Z."/>
            <person name="de Eugenio L."/>
            <person name="Morin E."/>
            <person name="Martinez A.T."/>
            <person name="Baldrian P."/>
            <person name="Stursova M."/>
            <person name="Martinez M.J."/>
            <person name="Novotny C."/>
            <person name="Magnuson J.K."/>
            <person name="Spatafora J.W."/>
            <person name="Maurice S."/>
            <person name="Pangilinan J."/>
            <person name="Andreopoulos W."/>
            <person name="LaButti K."/>
            <person name="Hundley H."/>
            <person name="Na H."/>
            <person name="Kuo A."/>
            <person name="Barry K."/>
            <person name="Lipzen A."/>
            <person name="Henrissat B."/>
            <person name="Riley R."/>
            <person name="Ahrendt S."/>
            <person name="Nagy L.G."/>
            <person name="Grigoriev I.V."/>
            <person name="Martin F."/>
            <person name="Rosso M.N."/>
        </authorList>
    </citation>
    <scope>NUCLEOTIDE SEQUENCE</scope>
    <source>
        <strain evidence="1">CBS 384.51</strain>
    </source>
</reference>
<accession>A0ACB8TQA5</accession>
<comment type="caution">
    <text evidence="1">The sequence shown here is derived from an EMBL/GenBank/DDBJ whole genome shotgun (WGS) entry which is preliminary data.</text>
</comment>
<protein>
    <submittedName>
        <fullName evidence="1">CPSF A subunit region-domain-containing protein</fullName>
    </submittedName>
</protein>
<name>A0ACB8TQA5_9APHY</name>
<keyword evidence="2" id="KW-1185">Reference proteome</keyword>
<organism evidence="1 2">
    <name type="scientific">Irpex rosettiformis</name>
    <dbReference type="NCBI Taxonomy" id="378272"/>
    <lineage>
        <taxon>Eukaryota</taxon>
        <taxon>Fungi</taxon>
        <taxon>Dikarya</taxon>
        <taxon>Basidiomycota</taxon>
        <taxon>Agaricomycotina</taxon>
        <taxon>Agaricomycetes</taxon>
        <taxon>Polyporales</taxon>
        <taxon>Irpicaceae</taxon>
        <taxon>Irpex</taxon>
    </lineage>
</organism>
<dbReference type="Proteomes" id="UP001055072">
    <property type="component" value="Unassembled WGS sequence"/>
</dbReference>
<evidence type="ECO:0000313" key="1">
    <source>
        <dbReference type="EMBL" id="KAI0084181.1"/>
    </source>
</evidence>